<keyword evidence="3" id="KW-1185">Reference proteome</keyword>
<name>A0AAF0BW33_9ACTN</name>
<dbReference type="EMBL" id="CP116942">
    <property type="protein sequence ID" value="WCO66969.1"/>
    <property type="molecule type" value="Genomic_DNA"/>
</dbReference>
<gene>
    <name evidence="2" type="ORF">PO878_20965</name>
</gene>
<keyword evidence="1" id="KW-0732">Signal</keyword>
<feature type="chain" id="PRO_5042004351" evidence="1">
    <location>
        <begin position="19"/>
        <end position="220"/>
    </location>
</feature>
<feature type="signal peptide" evidence="1">
    <location>
        <begin position="1"/>
        <end position="18"/>
    </location>
</feature>
<evidence type="ECO:0000256" key="1">
    <source>
        <dbReference type="SAM" id="SignalP"/>
    </source>
</evidence>
<dbReference type="AlphaFoldDB" id="A0AAF0BW33"/>
<dbReference type="RefSeq" id="WP_272736491.1">
    <property type="nucleotide sequence ID" value="NZ_CP116942.1"/>
</dbReference>
<reference evidence="2" key="1">
    <citation type="submission" date="2023-01" db="EMBL/GenBank/DDBJ databases">
        <title>The diversity of Class Acidimicrobiia in South China Sea sediment environments and the proposal of Iamia marina sp. nov., a novel species of the genus Iamia.</title>
        <authorList>
            <person name="He Y."/>
            <person name="Tian X."/>
        </authorList>
    </citation>
    <scope>NUCLEOTIDE SEQUENCE</scope>
    <source>
        <strain evidence="2">DSM 19957</strain>
    </source>
</reference>
<protein>
    <submittedName>
        <fullName evidence="2">Uncharacterized protein</fullName>
    </submittedName>
</protein>
<sequence length="220" mass="21644">MSPTVRTLALAAALLVAAACTDDGGDRAAVDDAVAQARGGAPEQVVEVVEVVAAEGVGDDQADGVVALLDPEALDAVAAAPASDLTDAELGAFFEAVAEAGAVDAVVGRLSAWVGADAVAVVDAAPDGPSFDALVEEAAPVLAGLRRGAEAADLPRSGAAVAAQVADESREQLVAVLVERGLVEAPGPGEASGVLAGFVDGSDPFDTLEVQVHELTDDDG</sequence>
<evidence type="ECO:0000313" key="2">
    <source>
        <dbReference type="EMBL" id="WCO66969.1"/>
    </source>
</evidence>
<accession>A0AAF0BW33</accession>
<dbReference type="PROSITE" id="PS51257">
    <property type="entry name" value="PROKAR_LIPOPROTEIN"/>
    <property type="match status" value="1"/>
</dbReference>
<dbReference type="KEGG" id="ima:PO878_20965"/>
<dbReference type="Proteomes" id="UP001216390">
    <property type="component" value="Chromosome"/>
</dbReference>
<evidence type="ECO:0000313" key="3">
    <source>
        <dbReference type="Proteomes" id="UP001216390"/>
    </source>
</evidence>
<organism evidence="2 3">
    <name type="scientific">Iamia majanohamensis</name>
    <dbReference type="NCBI Taxonomy" id="467976"/>
    <lineage>
        <taxon>Bacteria</taxon>
        <taxon>Bacillati</taxon>
        <taxon>Actinomycetota</taxon>
        <taxon>Acidimicrobiia</taxon>
        <taxon>Acidimicrobiales</taxon>
        <taxon>Iamiaceae</taxon>
        <taxon>Iamia</taxon>
    </lineage>
</organism>
<proteinExistence type="predicted"/>